<protein>
    <recommendedName>
        <fullName evidence="1">RNA helicase</fullName>
        <ecNumber evidence="1">3.6.4.13</ecNumber>
    </recommendedName>
</protein>
<evidence type="ECO:0000256" key="2">
    <source>
        <dbReference type="ARBA" id="ARBA00022741"/>
    </source>
</evidence>
<evidence type="ECO:0000313" key="14">
    <source>
        <dbReference type="RefSeq" id="XP_015082739.1"/>
    </source>
</evidence>
<dbReference type="EC" id="3.6.4.13" evidence="1"/>
<dbReference type="SMART" id="SM00487">
    <property type="entry name" value="DEXDc"/>
    <property type="match status" value="1"/>
</dbReference>
<evidence type="ECO:0000256" key="5">
    <source>
        <dbReference type="ARBA" id="ARBA00022840"/>
    </source>
</evidence>
<dbReference type="GeneID" id="107026326"/>
<keyword evidence="2" id="KW-0547">Nucleotide-binding</keyword>
<feature type="region of interest" description="Disordered" evidence="9">
    <location>
        <begin position="1004"/>
        <end position="1031"/>
    </location>
</feature>
<dbReference type="SUPFAM" id="SSF82708">
    <property type="entry name" value="R3H domain"/>
    <property type="match status" value="1"/>
</dbReference>
<feature type="domain" description="Helicase ATP-binding" evidence="11">
    <location>
        <begin position="202"/>
        <end position="382"/>
    </location>
</feature>
<feature type="domain" description="Helicase C-terminal" evidence="12">
    <location>
        <begin position="553"/>
        <end position="727"/>
    </location>
</feature>
<evidence type="ECO:0000256" key="9">
    <source>
        <dbReference type="SAM" id="MobiDB-lite"/>
    </source>
</evidence>
<keyword evidence="4 14" id="KW-0347">Helicase</keyword>
<evidence type="ECO:0000259" key="12">
    <source>
        <dbReference type="PROSITE" id="PS51194"/>
    </source>
</evidence>
<dbReference type="SMART" id="SM00490">
    <property type="entry name" value="HELICc"/>
    <property type="match status" value="1"/>
</dbReference>
<dbReference type="Proteomes" id="UP000694930">
    <property type="component" value="Chromosome 7"/>
</dbReference>
<evidence type="ECO:0000259" key="10">
    <source>
        <dbReference type="PROSITE" id="PS51061"/>
    </source>
</evidence>
<keyword evidence="5" id="KW-0067">ATP-binding</keyword>
<dbReference type="InterPro" id="IPR014001">
    <property type="entry name" value="Helicase_ATP-bd"/>
</dbReference>
<name>A0ABM1HAI0_SOLPN</name>
<dbReference type="SMART" id="SM00393">
    <property type="entry name" value="R3H"/>
    <property type="match status" value="1"/>
</dbReference>
<dbReference type="CDD" id="cd17917">
    <property type="entry name" value="DEXHc_RHA-like"/>
    <property type="match status" value="1"/>
</dbReference>
<reference evidence="14" key="2">
    <citation type="submission" date="2025-08" db="UniProtKB">
        <authorList>
            <consortium name="RefSeq"/>
        </authorList>
    </citation>
    <scope>IDENTIFICATION</scope>
</reference>
<dbReference type="Gene3D" id="1.25.40.20">
    <property type="entry name" value="Ankyrin repeat-containing domain"/>
    <property type="match status" value="1"/>
</dbReference>
<evidence type="ECO:0000256" key="1">
    <source>
        <dbReference type="ARBA" id="ARBA00012552"/>
    </source>
</evidence>
<dbReference type="InterPro" id="IPR048333">
    <property type="entry name" value="HA2_WH"/>
</dbReference>
<dbReference type="InterPro" id="IPR036867">
    <property type="entry name" value="R3H_dom_sf"/>
</dbReference>
<feature type="domain" description="R3H" evidence="10">
    <location>
        <begin position="30"/>
        <end position="93"/>
    </location>
</feature>
<dbReference type="InterPro" id="IPR002110">
    <property type="entry name" value="Ankyrin_rpt"/>
</dbReference>
<evidence type="ECO:0000313" key="13">
    <source>
        <dbReference type="Proteomes" id="UP000694930"/>
    </source>
</evidence>
<feature type="compositionally biased region" description="Acidic residues" evidence="9">
    <location>
        <begin position="1006"/>
        <end position="1029"/>
    </location>
</feature>
<reference evidence="13" key="1">
    <citation type="journal article" date="2014" name="Nat. Genet.">
        <title>The genome of the stress-tolerant wild tomato species Solanum pennellii.</title>
        <authorList>
            <person name="Bolger A."/>
            <person name="Scossa F."/>
            <person name="Bolger M.E."/>
            <person name="Lanz C."/>
            <person name="Maumus F."/>
            <person name="Tohge T."/>
            <person name="Quesneville H."/>
            <person name="Alseekh S."/>
            <person name="Sorensen I."/>
            <person name="Lichtenstein G."/>
            <person name="Fich E.A."/>
            <person name="Conte M."/>
            <person name="Keller H."/>
            <person name="Schneeberger K."/>
            <person name="Schwacke R."/>
            <person name="Ofner I."/>
            <person name="Vrebalov J."/>
            <person name="Xu Y."/>
            <person name="Osorio S."/>
            <person name="Aflitos S.A."/>
            <person name="Schijlen E."/>
            <person name="Jimenez-Gomez J.M."/>
            <person name="Ryngajllo M."/>
            <person name="Kimura S."/>
            <person name="Kumar R."/>
            <person name="Koenig D."/>
            <person name="Headland L.R."/>
            <person name="Maloof J.N."/>
            <person name="Sinha N."/>
            <person name="van Ham R.C."/>
            <person name="Lankhorst R.K."/>
            <person name="Mao L."/>
            <person name="Vogel A."/>
            <person name="Arsova B."/>
            <person name="Panstruga R."/>
            <person name="Fei Z."/>
            <person name="Rose J.K."/>
            <person name="Zamir D."/>
            <person name="Carrari F."/>
            <person name="Giovannoni J.J."/>
            <person name="Weigel D."/>
            <person name="Usadel B."/>
            <person name="Fernie A.R."/>
        </authorList>
    </citation>
    <scope>NUCLEOTIDE SEQUENCE [LARGE SCALE GENOMIC DNA]</scope>
    <source>
        <strain evidence="13">cv. LA0716</strain>
    </source>
</reference>
<evidence type="ECO:0000256" key="8">
    <source>
        <dbReference type="PROSITE-ProRule" id="PRU00023"/>
    </source>
</evidence>
<dbReference type="PROSITE" id="PS50088">
    <property type="entry name" value="ANK_REPEAT"/>
    <property type="match status" value="1"/>
</dbReference>
<feature type="compositionally biased region" description="Basic residues" evidence="9">
    <location>
        <begin position="1186"/>
        <end position="1197"/>
    </location>
</feature>
<dbReference type="RefSeq" id="XP_015082739.1">
    <property type="nucleotide sequence ID" value="XM_015227253.2"/>
</dbReference>
<organism evidence="13 14">
    <name type="scientific">Solanum pennellii</name>
    <name type="common">Tomato</name>
    <name type="synonym">Lycopersicon pennellii</name>
    <dbReference type="NCBI Taxonomy" id="28526"/>
    <lineage>
        <taxon>Eukaryota</taxon>
        <taxon>Viridiplantae</taxon>
        <taxon>Streptophyta</taxon>
        <taxon>Embryophyta</taxon>
        <taxon>Tracheophyta</taxon>
        <taxon>Spermatophyta</taxon>
        <taxon>Magnoliopsida</taxon>
        <taxon>eudicotyledons</taxon>
        <taxon>Gunneridae</taxon>
        <taxon>Pentapetalae</taxon>
        <taxon>asterids</taxon>
        <taxon>lamiids</taxon>
        <taxon>Solanales</taxon>
        <taxon>Solanaceae</taxon>
        <taxon>Solanoideae</taxon>
        <taxon>Solaneae</taxon>
        <taxon>Solanum</taxon>
        <taxon>Solanum subgen. Lycopersicon</taxon>
    </lineage>
</organism>
<keyword evidence="6" id="KW-0694">RNA-binding</keyword>
<keyword evidence="13" id="KW-1185">Reference proteome</keyword>
<dbReference type="PANTHER" id="PTHR18934:SF213">
    <property type="entry name" value="3'-5' RNA HELICASE YTHDC2"/>
    <property type="match status" value="1"/>
</dbReference>
<dbReference type="GO" id="GO:0004386">
    <property type="term" value="F:helicase activity"/>
    <property type="evidence" value="ECO:0007669"/>
    <property type="project" value="UniProtKB-KW"/>
</dbReference>
<dbReference type="Gene3D" id="1.20.120.1080">
    <property type="match status" value="1"/>
</dbReference>
<dbReference type="InterPro" id="IPR007502">
    <property type="entry name" value="Helicase-assoc_dom"/>
</dbReference>
<accession>A0ABM1HAI0</accession>
<dbReference type="Gene3D" id="3.40.50.300">
    <property type="entry name" value="P-loop containing nucleotide triphosphate hydrolases"/>
    <property type="match status" value="2"/>
</dbReference>
<dbReference type="Pfam" id="PF01424">
    <property type="entry name" value="R3H"/>
    <property type="match status" value="1"/>
</dbReference>
<feature type="region of interest" description="Disordered" evidence="9">
    <location>
        <begin position="1155"/>
        <end position="1197"/>
    </location>
</feature>
<dbReference type="Pfam" id="PF07717">
    <property type="entry name" value="OB_NTP_bind"/>
    <property type="match status" value="1"/>
</dbReference>
<dbReference type="InterPro" id="IPR034083">
    <property type="entry name" value="R3H_DEXH_helicase"/>
</dbReference>
<dbReference type="InterPro" id="IPR036770">
    <property type="entry name" value="Ankyrin_rpt-contain_sf"/>
</dbReference>
<dbReference type="SUPFAM" id="SSF48403">
    <property type="entry name" value="Ankyrin repeat"/>
    <property type="match status" value="1"/>
</dbReference>
<dbReference type="Pfam" id="PF21010">
    <property type="entry name" value="HA2_C"/>
    <property type="match status" value="1"/>
</dbReference>
<keyword evidence="8" id="KW-0040">ANK repeat</keyword>
<gene>
    <name evidence="14" type="primary">LOC107026326</name>
</gene>
<dbReference type="Pfam" id="PF04408">
    <property type="entry name" value="WHD_HA2"/>
    <property type="match status" value="1"/>
</dbReference>
<dbReference type="InterPro" id="IPR027417">
    <property type="entry name" value="P-loop_NTPase"/>
</dbReference>
<evidence type="ECO:0000256" key="3">
    <source>
        <dbReference type="ARBA" id="ARBA00022801"/>
    </source>
</evidence>
<feature type="repeat" description="ANK" evidence="8">
    <location>
        <begin position="466"/>
        <end position="498"/>
    </location>
</feature>
<dbReference type="PROSITE" id="PS51192">
    <property type="entry name" value="HELICASE_ATP_BIND_1"/>
    <property type="match status" value="1"/>
</dbReference>
<proteinExistence type="predicted"/>
<dbReference type="InterPro" id="IPR011709">
    <property type="entry name" value="DEAD-box_helicase_OB_fold"/>
</dbReference>
<dbReference type="SMART" id="SM00847">
    <property type="entry name" value="HA2"/>
    <property type="match status" value="1"/>
</dbReference>
<evidence type="ECO:0000259" key="11">
    <source>
        <dbReference type="PROSITE" id="PS51192"/>
    </source>
</evidence>
<dbReference type="Gene3D" id="3.30.1370.50">
    <property type="entry name" value="R3H-like domain"/>
    <property type="match status" value="1"/>
</dbReference>
<keyword evidence="3" id="KW-0378">Hydrolase</keyword>
<dbReference type="PANTHER" id="PTHR18934">
    <property type="entry name" value="ATP-DEPENDENT RNA HELICASE"/>
    <property type="match status" value="1"/>
</dbReference>
<dbReference type="Pfam" id="PF00271">
    <property type="entry name" value="Helicase_C"/>
    <property type="match status" value="1"/>
</dbReference>
<dbReference type="InterPro" id="IPR001650">
    <property type="entry name" value="Helicase_C-like"/>
</dbReference>
<comment type="catalytic activity">
    <reaction evidence="7">
        <text>ATP + H2O = ADP + phosphate + H(+)</text>
        <dbReference type="Rhea" id="RHEA:13065"/>
        <dbReference type="ChEBI" id="CHEBI:15377"/>
        <dbReference type="ChEBI" id="CHEBI:15378"/>
        <dbReference type="ChEBI" id="CHEBI:30616"/>
        <dbReference type="ChEBI" id="CHEBI:43474"/>
        <dbReference type="ChEBI" id="CHEBI:456216"/>
        <dbReference type="EC" id="3.6.4.13"/>
    </reaction>
</comment>
<dbReference type="CDD" id="cd06007">
    <property type="entry name" value="R3H_DEXH_helicase"/>
    <property type="match status" value="1"/>
</dbReference>
<dbReference type="PROSITE" id="PS51061">
    <property type="entry name" value="R3H"/>
    <property type="match status" value="1"/>
</dbReference>
<dbReference type="InterPro" id="IPR011545">
    <property type="entry name" value="DEAD/DEAH_box_helicase_dom"/>
</dbReference>
<dbReference type="SUPFAM" id="SSF52540">
    <property type="entry name" value="P-loop containing nucleoside triphosphate hydrolases"/>
    <property type="match status" value="2"/>
</dbReference>
<evidence type="ECO:0000256" key="6">
    <source>
        <dbReference type="ARBA" id="ARBA00022884"/>
    </source>
</evidence>
<dbReference type="Pfam" id="PF00270">
    <property type="entry name" value="DEAD"/>
    <property type="match status" value="1"/>
</dbReference>
<evidence type="ECO:0000256" key="7">
    <source>
        <dbReference type="ARBA" id="ARBA00047984"/>
    </source>
</evidence>
<sequence length="1197" mass="132844">MASTAPSSSGVGKKRQKKGQKQQEVTNVAESTRIRVAQVLEQFRVSNDEVYTFESNLSNRDRAAVHMLCRKMGMKSKSSGRGDQRRISIFKTKQNTDTMKGKDVLSCFKFSEEAKYALQDLFTRYPPGDGETNEPVVGKHSKKFDKLRGKKDDMFCKPVMSTSEIAKRVESFASRTEKNPNMRQITLQRSKLPIASFKDAITSTIESNQVVLISGETGCGKTTQVPQFILDHMWGKGETCKIVCTQPRRISAISVSERISTERGESVGDTVGYKIRMESRGGKQSSIMFCTNGILLRVLITNGSASYNKEAPGKMGKDPISDITHIIVDEIHERDRYSDFMLAILRDLLPSYPNLRLVLMSATLDAERFSKYFGGCPVIRVPGFTYPVKTFYLEDVLSIVKSTKNNHLDSTSSTVMPEESILTEEYKVALDEAINLAFSDDDLDPLLDLISSEGGPKIFNYQHSLSGVTPLMVLAGKGRVGDICMLLSFGADYHLRANDGKTALDWAEQENQTQVVEIIKEHMEKSSSSCEEQQHLLDKYLSTVDPELIDDVLIEQLLKKICIDSKDGAILVFLPGWEDINRTRERLRASHYFNDQSKFSVIPLHSMVPSVEQKKVFRHPPPGCRKIVLSTNIAETAITIDDVVYVIDSGRMKEKSYDPYNNVSTLQSSWVSKASAKQREGRAGRCQPGICYHLYSKLRAASLPDFQVPEIKRIPIEELCLQVKLLNPDCKIEEFLQKTLDPPVYETIRNAIIVLQDIGALSFDEKLTELGERLGSLPVHPLTSKMLLISILLNCLDPALTMACASDYRDPFTLPMLPNEKKKAAAAKAELASWYGGRSDQLAVVAAFEGWKSAKETGQESRFCSKYFLSSGTMHMLSGMRKQLASELLRNGFIPGDGSSCNLNAQDPGILHAVLVAGLYPMVGRLLPPLKNNKKSVIETAGGDKVRLSPHSTNFKLSFQKFYDQPLIAYDEITRGDGGLLIRNCSVIGPLPLLLLATEIVVAPGNEDDDDDNDDDESDYEDADEDNGEEGNIKADLSEAHQGEKIMSSPDNTVKVIVDRWIPFESTALDVAQIYCLRERLAAAILFKVTHPGKVLPEVLAASINAMGCILSYNGMSGISLPHEPVDSLTTMVGATEIGQSDPGWNNRMDMNPNIRHQHPNMHQQRGGGIHVPKGSSAHRGTMQRGHSKRKRGNGPY</sequence>
<dbReference type="CDD" id="cd18791">
    <property type="entry name" value="SF2_C_RHA"/>
    <property type="match status" value="1"/>
</dbReference>
<evidence type="ECO:0000256" key="4">
    <source>
        <dbReference type="ARBA" id="ARBA00022806"/>
    </source>
</evidence>
<dbReference type="PROSITE" id="PS51194">
    <property type="entry name" value="HELICASE_CTER"/>
    <property type="match status" value="1"/>
</dbReference>
<dbReference type="InterPro" id="IPR001374">
    <property type="entry name" value="R3H_dom"/>
</dbReference>
<feature type="region of interest" description="Disordered" evidence="9">
    <location>
        <begin position="1"/>
        <end position="26"/>
    </location>
</feature>